<dbReference type="PANTHER" id="PTHR48101">
    <property type="entry name" value="METHYLMALONYL-COA MUTASE, MITOCHONDRIAL-RELATED"/>
    <property type="match status" value="1"/>
</dbReference>
<dbReference type="SUPFAM" id="SSF51703">
    <property type="entry name" value="Cobalamin (vitamin B12)-dependent enzymes"/>
    <property type="match status" value="1"/>
</dbReference>
<name>A0A849HM97_9MICO</name>
<evidence type="ECO:0000313" key="11">
    <source>
        <dbReference type="Proteomes" id="UP000588586"/>
    </source>
</evidence>
<dbReference type="AlphaFoldDB" id="A0A849HM97"/>
<evidence type="ECO:0000256" key="4">
    <source>
        <dbReference type="ARBA" id="ARBA00022628"/>
    </source>
</evidence>
<evidence type="ECO:0000259" key="9">
    <source>
        <dbReference type="PROSITE" id="PS51332"/>
    </source>
</evidence>
<dbReference type="InterPro" id="IPR036724">
    <property type="entry name" value="Cobalamin-bd_sf"/>
</dbReference>
<dbReference type="InterPro" id="IPR006158">
    <property type="entry name" value="Cobalamin-bd"/>
</dbReference>
<evidence type="ECO:0000256" key="2">
    <source>
        <dbReference type="ARBA" id="ARBA00008465"/>
    </source>
</evidence>
<evidence type="ECO:0000313" key="10">
    <source>
        <dbReference type="EMBL" id="NNM45727.1"/>
    </source>
</evidence>
<dbReference type="NCBIfam" id="TIGR00641">
    <property type="entry name" value="acid_CoA_mut_N"/>
    <property type="match status" value="1"/>
</dbReference>
<keyword evidence="6" id="KW-0413">Isomerase</keyword>
<protein>
    <submittedName>
        <fullName evidence="10">Protein meaA</fullName>
    </submittedName>
</protein>
<evidence type="ECO:0000256" key="6">
    <source>
        <dbReference type="ARBA" id="ARBA00023235"/>
    </source>
</evidence>
<sequence>MAEHTDDAAGDAGSDDVSGAPAPAPRHTEGSATEAAQPARPERDRPWVMRTYAGHSSAAASNALYRRNLAKGQTGLSVAFDLPTQTGYDPDHPLARGEVGKVGVPISHIGDMRALFDQIPLASMNTSMTINATAMWLLAMYQVAAQEQAEAAGEDPAAAVRALAGTTQNDIIKEYLSRGTYVFAPEPSLRLITDMIAYTVAEIPKWNPINICSYHLQEAGATPVQEIAYSMSTAIAVLDAVRDSGQVPQERFGEVVARISFFVNAGVRFVEEMCKMRAFVQLWDEVTRERYGVQDAKQRRFRYGVQVNSLGLTEAQPENNIQRIVLEMLAVTLSKDARARAVQLPAWNEALGLPRPWDQQWSLRMQQVLAFESDLLEYDDLFAGSTVVEAKVAELVEGARAEMARVAELGGAVPAVESGYMKSALVASHALRRARIEAGEDIVVGVNRFETTEPNPLTADLDTAIQTVDHDVEVKAAEAVRRWRDERDADPARRDRAQAAIARLQDDARSGTNLMAASIEAARAEVTTGEWAQALRDVFGEFRAPTGVSGSVSGGGPGSAELREVREQVRLTGEELGEKLRVLVAKPGLDGHSNGAEQVAVRARDAGFEVVYQGIRLTPEQIVAAAVAEDVHLVGISILSGSHMALVPEILEGLRAAGAGDVPVIVGGIIPDSDARALKALGVAEVFTPKDFGLTDIMGRFVQIIREARDLPVATPAPV</sequence>
<gene>
    <name evidence="10" type="ORF">HJG52_06870</name>
</gene>
<keyword evidence="4" id="KW-0846">Cobalamin</keyword>
<dbReference type="SUPFAM" id="SSF52242">
    <property type="entry name" value="Cobalamin (vitamin B12)-binding domain"/>
    <property type="match status" value="1"/>
</dbReference>
<comment type="similarity">
    <text evidence="2">Belongs to the methylmalonyl-CoA mutase family.</text>
</comment>
<organism evidence="10 11">
    <name type="scientific">Knoellia koreensis</name>
    <dbReference type="NCBI Taxonomy" id="2730921"/>
    <lineage>
        <taxon>Bacteria</taxon>
        <taxon>Bacillati</taxon>
        <taxon>Actinomycetota</taxon>
        <taxon>Actinomycetes</taxon>
        <taxon>Micrococcales</taxon>
        <taxon>Intrasporangiaceae</taxon>
        <taxon>Knoellia</taxon>
    </lineage>
</organism>
<dbReference type="PROSITE" id="PS51332">
    <property type="entry name" value="B12_BINDING"/>
    <property type="match status" value="1"/>
</dbReference>
<dbReference type="Gene3D" id="3.20.20.240">
    <property type="entry name" value="Methylmalonyl-CoA mutase"/>
    <property type="match status" value="1"/>
</dbReference>
<dbReference type="PANTHER" id="PTHR48101:SF3">
    <property type="entry name" value="COENZYME B12-DEPENDENT MUTASE"/>
    <property type="match status" value="1"/>
</dbReference>
<comment type="cofactor">
    <cofactor evidence="1">
        <name>adenosylcob(III)alamin</name>
        <dbReference type="ChEBI" id="CHEBI:18408"/>
    </cofactor>
</comment>
<dbReference type="GO" id="GO:0046872">
    <property type="term" value="F:metal ion binding"/>
    <property type="evidence" value="ECO:0007669"/>
    <property type="project" value="UniProtKB-KW"/>
</dbReference>
<dbReference type="Gene3D" id="3.40.50.280">
    <property type="entry name" value="Cobalamin-binding domain"/>
    <property type="match status" value="1"/>
</dbReference>
<accession>A0A849HM97</accession>
<dbReference type="Pfam" id="PF02310">
    <property type="entry name" value="B12-binding"/>
    <property type="match status" value="1"/>
</dbReference>
<dbReference type="GO" id="GO:0004494">
    <property type="term" value="F:methylmalonyl-CoA mutase activity"/>
    <property type="evidence" value="ECO:0007669"/>
    <property type="project" value="UniProtKB-EC"/>
</dbReference>
<feature type="region of interest" description="Disordered" evidence="8">
    <location>
        <begin position="1"/>
        <end position="45"/>
    </location>
</feature>
<dbReference type="CDD" id="cd02071">
    <property type="entry name" value="MM_CoA_mut_B12_BD"/>
    <property type="match status" value="1"/>
</dbReference>
<dbReference type="InterPro" id="IPR006159">
    <property type="entry name" value="Acid_CoA_mut_C"/>
</dbReference>
<evidence type="ECO:0000256" key="3">
    <source>
        <dbReference type="ARBA" id="ARBA00011870"/>
    </source>
</evidence>
<keyword evidence="5" id="KW-0479">Metal-binding</keyword>
<dbReference type="GO" id="GO:0031419">
    <property type="term" value="F:cobalamin binding"/>
    <property type="evidence" value="ECO:0007669"/>
    <property type="project" value="UniProtKB-KW"/>
</dbReference>
<dbReference type="InterPro" id="IPR016176">
    <property type="entry name" value="Cbl-dep_enz_cat"/>
</dbReference>
<feature type="domain" description="B12-binding" evidence="9">
    <location>
        <begin position="579"/>
        <end position="708"/>
    </location>
</feature>
<dbReference type="InterPro" id="IPR006098">
    <property type="entry name" value="MMCoA_mutase_a_cat"/>
</dbReference>
<evidence type="ECO:0000256" key="1">
    <source>
        <dbReference type="ARBA" id="ARBA00001922"/>
    </source>
</evidence>
<keyword evidence="7" id="KW-0170">Cobalt</keyword>
<proteinExistence type="inferred from homology"/>
<dbReference type="InterPro" id="IPR006099">
    <property type="entry name" value="MeMalonylCoA_mutase_a/b_cat"/>
</dbReference>
<dbReference type="EMBL" id="JABEPQ010000001">
    <property type="protein sequence ID" value="NNM45727.1"/>
    <property type="molecule type" value="Genomic_DNA"/>
</dbReference>
<dbReference type="Proteomes" id="UP000588586">
    <property type="component" value="Unassembled WGS sequence"/>
</dbReference>
<dbReference type="Pfam" id="PF01642">
    <property type="entry name" value="MM_CoA_mutase"/>
    <property type="match status" value="1"/>
</dbReference>
<feature type="compositionally biased region" description="Low complexity" evidence="8">
    <location>
        <begin position="10"/>
        <end position="21"/>
    </location>
</feature>
<evidence type="ECO:0000256" key="5">
    <source>
        <dbReference type="ARBA" id="ARBA00022723"/>
    </source>
</evidence>
<reference evidence="10 11" key="1">
    <citation type="submission" date="2020-04" db="EMBL/GenBank/DDBJ databases">
        <title>Knoellia sp. isolate from air conditioner.</title>
        <authorList>
            <person name="Chea S."/>
            <person name="Kim D.-U."/>
        </authorList>
    </citation>
    <scope>NUCLEOTIDE SEQUENCE [LARGE SCALE GENOMIC DNA]</scope>
    <source>
        <strain evidence="10 11">DB2414S</strain>
    </source>
</reference>
<comment type="subunit">
    <text evidence="3">Heterodimer of an alpha and a beta chain.</text>
</comment>
<comment type="caution">
    <text evidence="10">The sequence shown here is derived from an EMBL/GenBank/DDBJ whole genome shotgun (WGS) entry which is preliminary data.</text>
</comment>
<evidence type="ECO:0000256" key="8">
    <source>
        <dbReference type="SAM" id="MobiDB-lite"/>
    </source>
</evidence>
<evidence type="ECO:0000256" key="7">
    <source>
        <dbReference type="ARBA" id="ARBA00023285"/>
    </source>
</evidence>
<keyword evidence="11" id="KW-1185">Reference proteome</keyword>
<dbReference type="NCBIfam" id="TIGR00640">
    <property type="entry name" value="acid_CoA_mut_C"/>
    <property type="match status" value="1"/>
</dbReference>